<proteinExistence type="predicted"/>
<accession>A0A972JFD6</accession>
<reference evidence="1" key="1">
    <citation type="submission" date="2020-02" db="EMBL/GenBank/DDBJ databases">
        <title>Flavobacterium sp. genome.</title>
        <authorList>
            <person name="Jung H.S."/>
            <person name="Baek J.H."/>
            <person name="Jeon C.O."/>
        </authorList>
    </citation>
    <scope>NUCLEOTIDE SEQUENCE</scope>
    <source>
        <strain evidence="1">SE-s28</strain>
    </source>
</reference>
<sequence>MMKRLLFALCVLTLISCKDNLDKKAEQLTYDEFDSNAKTDSTGLSRDSTFSQIANSPNSVVQTGMDSIKLIPVYKLKKTADRNIDYGTTTSYLYPTSDDEDVAFRYFMPGMDLLPGYNLINVAHYDLPTQKLSYFFTKPALIRNVYYPGVRPDSLYKKPVKRDFFLVSVYDEDTNKDSIINKKDLRRLYFIDAKNTRKILLVPSTHSVVRSTYDDKSDIMYVYARFDANKNGSPERNEPMSIFWIAMHNPTEARKLM</sequence>
<gene>
    <name evidence="1" type="ORF">G6047_07335</name>
</gene>
<dbReference type="RefSeq" id="WP_169526878.1">
    <property type="nucleotide sequence ID" value="NZ_JAAMPU010000103.1"/>
</dbReference>
<dbReference type="EMBL" id="JAAMPU010000103">
    <property type="protein sequence ID" value="NMH27839.1"/>
    <property type="molecule type" value="Genomic_DNA"/>
</dbReference>
<comment type="caution">
    <text evidence="1">The sequence shown here is derived from an EMBL/GenBank/DDBJ whole genome shotgun (WGS) entry which is preliminary data.</text>
</comment>
<dbReference type="PROSITE" id="PS51257">
    <property type="entry name" value="PROKAR_LIPOPROTEIN"/>
    <property type="match status" value="1"/>
</dbReference>
<name>A0A972JFD6_9FLAO</name>
<evidence type="ECO:0000313" key="1">
    <source>
        <dbReference type="EMBL" id="NMH27839.1"/>
    </source>
</evidence>
<protein>
    <submittedName>
        <fullName evidence="1">Uncharacterized protein</fullName>
    </submittedName>
</protein>
<evidence type="ECO:0000313" key="2">
    <source>
        <dbReference type="Proteomes" id="UP000712080"/>
    </source>
</evidence>
<keyword evidence="2" id="KW-1185">Reference proteome</keyword>
<dbReference type="Proteomes" id="UP000712080">
    <property type="component" value="Unassembled WGS sequence"/>
</dbReference>
<organism evidence="1 2">
    <name type="scientific">Flavobacterium silvaticum</name>
    <dbReference type="NCBI Taxonomy" id="1852020"/>
    <lineage>
        <taxon>Bacteria</taxon>
        <taxon>Pseudomonadati</taxon>
        <taxon>Bacteroidota</taxon>
        <taxon>Flavobacteriia</taxon>
        <taxon>Flavobacteriales</taxon>
        <taxon>Flavobacteriaceae</taxon>
        <taxon>Flavobacterium</taxon>
    </lineage>
</organism>
<dbReference type="AlphaFoldDB" id="A0A972JFD6"/>